<organism evidence="2 3">
    <name type="scientific">Metarhizium rileyi (strain RCEF 4871)</name>
    <name type="common">Nomuraea rileyi</name>
    <dbReference type="NCBI Taxonomy" id="1649241"/>
    <lineage>
        <taxon>Eukaryota</taxon>
        <taxon>Fungi</taxon>
        <taxon>Dikarya</taxon>
        <taxon>Ascomycota</taxon>
        <taxon>Pezizomycotina</taxon>
        <taxon>Sordariomycetes</taxon>
        <taxon>Hypocreomycetidae</taxon>
        <taxon>Hypocreales</taxon>
        <taxon>Clavicipitaceae</taxon>
        <taxon>Metarhizium</taxon>
    </lineage>
</organism>
<dbReference type="Proteomes" id="UP000317257">
    <property type="component" value="Unassembled WGS sequence"/>
</dbReference>
<evidence type="ECO:0000313" key="3">
    <source>
        <dbReference type="Proteomes" id="UP000317257"/>
    </source>
</evidence>
<evidence type="ECO:0000313" key="2">
    <source>
        <dbReference type="EMBL" id="TWU72087.1"/>
    </source>
</evidence>
<dbReference type="AlphaFoldDB" id="A0A5C6G4E8"/>
<proteinExistence type="predicted"/>
<reference evidence="3" key="1">
    <citation type="submission" date="2018-12" db="EMBL/GenBank/DDBJ databases">
        <title>The complete genome of Metarhizium rileyi, a key fungal pathogen of Lepidoptera.</title>
        <authorList>
            <person name="Binneck E."/>
            <person name="Lastra C.C.L."/>
            <person name="Sosa-Gomez D.R."/>
        </authorList>
    </citation>
    <scope>NUCLEOTIDE SEQUENCE [LARGE SCALE GENOMIC DNA]</scope>
    <source>
        <strain evidence="3">Cep018-CH2</strain>
    </source>
</reference>
<sequence>MRLRVHAEQDTKAIEAALQREREEHNKTTRAQTLSEDRESKSTTRGRTNIVKKYYPLRIPLWTSFLKLCQRQFARIQDALGTQRLFLSTNELNINEKSLLQNLPVGFLESEAFLSERRSSSFIHQTLERPAQCIMNAYLDTTGQETPLYFDGLSAGWKMRHRTDGSSANSENSDGETENVIRQPRPRKIIPDCLVLRMQMLSLEGGGGDLTAPSFSHEEADEGGREAYTRVISRVIVGEHKAIY</sequence>
<feature type="region of interest" description="Disordered" evidence="1">
    <location>
        <begin position="20"/>
        <end position="45"/>
    </location>
</feature>
<protein>
    <submittedName>
        <fullName evidence="2">Uncharacterized protein</fullName>
    </submittedName>
</protein>
<gene>
    <name evidence="2" type="ORF">ED733_000154</name>
</gene>
<comment type="caution">
    <text evidence="2">The sequence shown here is derived from an EMBL/GenBank/DDBJ whole genome shotgun (WGS) entry which is preliminary data.</text>
</comment>
<evidence type="ECO:0000256" key="1">
    <source>
        <dbReference type="SAM" id="MobiDB-lite"/>
    </source>
</evidence>
<name>A0A5C6G4E8_METRR</name>
<feature type="region of interest" description="Disordered" evidence="1">
    <location>
        <begin position="161"/>
        <end position="183"/>
    </location>
</feature>
<accession>A0A5C6G4E8</accession>
<dbReference type="EMBL" id="SBHS01000032">
    <property type="protein sequence ID" value="TWU72087.1"/>
    <property type="molecule type" value="Genomic_DNA"/>
</dbReference>